<dbReference type="PANTHER" id="PTHR11616:SF96">
    <property type="entry name" value="SODIUM- AND CHLORIDE-DEPENDENT CREATINE TRANSPORTER 1"/>
    <property type="match status" value="1"/>
</dbReference>
<dbReference type="PANTHER" id="PTHR11616">
    <property type="entry name" value="SODIUM/CHLORIDE DEPENDENT TRANSPORTER"/>
    <property type="match status" value="1"/>
</dbReference>
<feature type="transmembrane region" description="Helical" evidence="6">
    <location>
        <begin position="96"/>
        <end position="114"/>
    </location>
</feature>
<protein>
    <submittedName>
        <fullName evidence="7">Sodium- and chloride-dependent creatine transporter 1</fullName>
    </submittedName>
</protein>
<reference evidence="7" key="1">
    <citation type="submission" date="2018-07" db="EMBL/GenBank/DDBJ databases">
        <title>Comparative genomics of catfishes provides insights into carnivory and benthic adaptation.</title>
        <authorList>
            <person name="Zhang Y."/>
            <person name="Wang D."/>
            <person name="Peng Z."/>
            <person name="Zheng S."/>
            <person name="Shao F."/>
            <person name="Tao W."/>
        </authorList>
    </citation>
    <scope>NUCLEOTIDE SEQUENCE</scope>
    <source>
        <strain evidence="7">Chongqing</strain>
    </source>
</reference>
<evidence type="ECO:0000256" key="5">
    <source>
        <dbReference type="ARBA" id="ARBA00023136"/>
    </source>
</evidence>
<dbReference type="InterPro" id="IPR037272">
    <property type="entry name" value="SNS_sf"/>
</dbReference>
<keyword evidence="8" id="KW-1185">Reference proteome</keyword>
<comment type="subcellular location">
    <subcellularLocation>
        <location evidence="1">Membrane</location>
        <topology evidence="1">Multi-pass membrane protein</topology>
    </subcellularLocation>
</comment>
<evidence type="ECO:0000256" key="1">
    <source>
        <dbReference type="ARBA" id="ARBA00004141"/>
    </source>
</evidence>
<name>A0AAD5FTC0_SILAS</name>
<evidence type="ECO:0000256" key="3">
    <source>
        <dbReference type="ARBA" id="ARBA00022692"/>
    </source>
</evidence>
<dbReference type="PROSITE" id="PS50267">
    <property type="entry name" value="NA_NEUROTRAN_SYMP_3"/>
    <property type="match status" value="1"/>
</dbReference>
<dbReference type="AlphaFoldDB" id="A0AAD5FTC0"/>
<evidence type="ECO:0000256" key="6">
    <source>
        <dbReference type="SAM" id="Phobius"/>
    </source>
</evidence>
<feature type="transmembrane region" description="Helical" evidence="6">
    <location>
        <begin position="24"/>
        <end position="41"/>
    </location>
</feature>
<keyword evidence="4 6" id="KW-1133">Transmembrane helix</keyword>
<feature type="non-terminal residue" evidence="7">
    <location>
        <position position="1"/>
    </location>
</feature>
<dbReference type="InterPro" id="IPR000175">
    <property type="entry name" value="Na/ntran_symport"/>
</dbReference>
<organism evidence="7 8">
    <name type="scientific">Silurus asotus</name>
    <name type="common">Amur catfish</name>
    <name type="synonym">Parasilurus asotus</name>
    <dbReference type="NCBI Taxonomy" id="30991"/>
    <lineage>
        <taxon>Eukaryota</taxon>
        <taxon>Metazoa</taxon>
        <taxon>Chordata</taxon>
        <taxon>Craniata</taxon>
        <taxon>Vertebrata</taxon>
        <taxon>Euteleostomi</taxon>
        <taxon>Actinopterygii</taxon>
        <taxon>Neopterygii</taxon>
        <taxon>Teleostei</taxon>
        <taxon>Ostariophysi</taxon>
        <taxon>Siluriformes</taxon>
        <taxon>Siluridae</taxon>
        <taxon>Silurus</taxon>
    </lineage>
</organism>
<dbReference type="GO" id="GO:0005332">
    <property type="term" value="F:gamma-aminobutyric acid:sodium:chloride symporter activity"/>
    <property type="evidence" value="ECO:0007669"/>
    <property type="project" value="TreeGrafter"/>
</dbReference>
<comment type="caution">
    <text evidence="7">The sequence shown here is derived from an EMBL/GenBank/DDBJ whole genome shotgun (WGS) entry which is preliminary data.</text>
</comment>
<keyword evidence="3 6" id="KW-0812">Transmembrane</keyword>
<evidence type="ECO:0000256" key="2">
    <source>
        <dbReference type="ARBA" id="ARBA00022448"/>
    </source>
</evidence>
<sequence length="121" mass="14234">FVGVEGFITGILDLFPSRYSKREIIVGSCCILSFIIDLSMVTQEVMFMDDIARMMGYRSFPWMKWCWSFFTPCVCMGIFVFYLVNYKPLSYNSVYVYPWWGEMIGWCMALLHALHPHLSHL</sequence>
<feature type="transmembrane region" description="Helical" evidence="6">
    <location>
        <begin position="62"/>
        <end position="84"/>
    </location>
</feature>
<evidence type="ECO:0000313" key="8">
    <source>
        <dbReference type="Proteomes" id="UP001205998"/>
    </source>
</evidence>
<dbReference type="GO" id="GO:0005886">
    <property type="term" value="C:plasma membrane"/>
    <property type="evidence" value="ECO:0007669"/>
    <property type="project" value="TreeGrafter"/>
</dbReference>
<evidence type="ECO:0000256" key="4">
    <source>
        <dbReference type="ARBA" id="ARBA00022989"/>
    </source>
</evidence>
<gene>
    <name evidence="7" type="ORF">C0J50_13131</name>
</gene>
<dbReference type="Pfam" id="PF00209">
    <property type="entry name" value="SNF"/>
    <property type="match status" value="1"/>
</dbReference>
<evidence type="ECO:0000313" key="7">
    <source>
        <dbReference type="EMBL" id="KAI5627314.1"/>
    </source>
</evidence>
<keyword evidence="2" id="KW-0813">Transport</keyword>
<proteinExistence type="predicted"/>
<keyword evidence="5 6" id="KW-0472">Membrane</keyword>
<dbReference type="EMBL" id="MU550829">
    <property type="protein sequence ID" value="KAI5627314.1"/>
    <property type="molecule type" value="Genomic_DNA"/>
</dbReference>
<dbReference type="Proteomes" id="UP001205998">
    <property type="component" value="Unassembled WGS sequence"/>
</dbReference>
<accession>A0AAD5FTC0</accession>
<dbReference type="SUPFAM" id="SSF161070">
    <property type="entry name" value="SNF-like"/>
    <property type="match status" value="1"/>
</dbReference>